<accession>A0A380BRM8</accession>
<gene>
    <name evidence="2" type="ORF">NCTC11388_01495</name>
</gene>
<evidence type="ECO:0000256" key="1">
    <source>
        <dbReference type="SAM" id="SignalP"/>
    </source>
</evidence>
<name>A0A380BRM8_SPHSI</name>
<dbReference type="AlphaFoldDB" id="A0A380BRM8"/>
<keyword evidence="1" id="KW-0732">Signal</keyword>
<dbReference type="PROSITE" id="PS51257">
    <property type="entry name" value="PROKAR_LIPOPROTEIN"/>
    <property type="match status" value="1"/>
</dbReference>
<organism evidence="2 3">
    <name type="scientific">Sphingobacterium spiritivorum</name>
    <name type="common">Flavobacterium spiritivorum</name>
    <dbReference type="NCBI Taxonomy" id="258"/>
    <lineage>
        <taxon>Bacteria</taxon>
        <taxon>Pseudomonadati</taxon>
        <taxon>Bacteroidota</taxon>
        <taxon>Sphingobacteriia</taxon>
        <taxon>Sphingobacteriales</taxon>
        <taxon>Sphingobacteriaceae</taxon>
        <taxon>Sphingobacterium</taxon>
    </lineage>
</organism>
<feature type="chain" id="PRO_5016796610" evidence="1">
    <location>
        <begin position="23"/>
        <end position="156"/>
    </location>
</feature>
<reference evidence="2 3" key="1">
    <citation type="submission" date="2018-06" db="EMBL/GenBank/DDBJ databases">
        <authorList>
            <consortium name="Pathogen Informatics"/>
            <person name="Doyle S."/>
        </authorList>
    </citation>
    <scope>NUCLEOTIDE SEQUENCE [LARGE SCALE GENOMIC DNA]</scope>
    <source>
        <strain evidence="2 3">NCTC11388</strain>
    </source>
</reference>
<sequence>MNKAILTLIFCISILSCSSAQAKDDGFRFEHTEVVQAIKNIQMAIHAKDRNALKKLTTAAIKCPSCTLEKRNIYDPTRVKRKIFLNNLMKHQIIPLDETEENRISIKKDRNYEADLYVTFYSKSSLTNNSKPIYQLLLKRERNILRLSGIKSLQTD</sequence>
<evidence type="ECO:0000313" key="2">
    <source>
        <dbReference type="EMBL" id="SUJ04796.1"/>
    </source>
</evidence>
<dbReference type="Proteomes" id="UP000254893">
    <property type="component" value="Unassembled WGS sequence"/>
</dbReference>
<dbReference type="RefSeq" id="WP_115169669.1">
    <property type="nucleotide sequence ID" value="NZ_UGYW01000002.1"/>
</dbReference>
<dbReference type="EMBL" id="UGYW01000002">
    <property type="protein sequence ID" value="SUJ04796.1"/>
    <property type="molecule type" value="Genomic_DNA"/>
</dbReference>
<protein>
    <submittedName>
        <fullName evidence="2">Uncharacterized protein</fullName>
    </submittedName>
</protein>
<evidence type="ECO:0000313" key="3">
    <source>
        <dbReference type="Proteomes" id="UP000254893"/>
    </source>
</evidence>
<feature type="signal peptide" evidence="1">
    <location>
        <begin position="1"/>
        <end position="22"/>
    </location>
</feature>
<proteinExistence type="predicted"/>